<dbReference type="SUPFAM" id="SSF55073">
    <property type="entry name" value="Nucleotide cyclase"/>
    <property type="match status" value="1"/>
</dbReference>
<accession>X1CEM7</accession>
<dbReference type="InterPro" id="IPR029787">
    <property type="entry name" value="Nucleotide_cyclase"/>
</dbReference>
<reference evidence="1" key="1">
    <citation type="journal article" date="2014" name="Front. Microbiol.">
        <title>High frequency of phylogenetically diverse reductive dehalogenase-homologous genes in deep subseafloor sedimentary metagenomes.</title>
        <authorList>
            <person name="Kawai M."/>
            <person name="Futagami T."/>
            <person name="Toyoda A."/>
            <person name="Takaki Y."/>
            <person name="Nishi S."/>
            <person name="Hori S."/>
            <person name="Arai W."/>
            <person name="Tsubouchi T."/>
            <person name="Morono Y."/>
            <person name="Uchiyama I."/>
            <person name="Ito T."/>
            <person name="Fujiyama A."/>
            <person name="Inagaki F."/>
            <person name="Takami H."/>
        </authorList>
    </citation>
    <scope>NUCLEOTIDE SEQUENCE</scope>
    <source>
        <strain evidence="1">Expedition CK06-06</strain>
    </source>
</reference>
<feature type="non-terminal residue" evidence="1">
    <location>
        <position position="1"/>
    </location>
</feature>
<gene>
    <name evidence="1" type="ORF">S01H4_26175</name>
</gene>
<dbReference type="AlphaFoldDB" id="X1CEM7"/>
<name>X1CEM7_9ZZZZ</name>
<comment type="caution">
    <text evidence="1">The sequence shown here is derived from an EMBL/GenBank/DDBJ whole genome shotgun (WGS) entry which is preliminary data.</text>
</comment>
<dbReference type="Gene3D" id="3.30.70.1230">
    <property type="entry name" value="Nucleotide cyclase"/>
    <property type="match status" value="1"/>
</dbReference>
<proteinExistence type="predicted"/>
<dbReference type="EMBL" id="BART01012573">
    <property type="protein sequence ID" value="GAG82681.1"/>
    <property type="molecule type" value="Genomic_DNA"/>
</dbReference>
<organism evidence="1">
    <name type="scientific">marine sediment metagenome</name>
    <dbReference type="NCBI Taxonomy" id="412755"/>
    <lineage>
        <taxon>unclassified sequences</taxon>
        <taxon>metagenomes</taxon>
        <taxon>ecological metagenomes</taxon>
    </lineage>
</organism>
<protein>
    <recommendedName>
        <fullName evidence="2">Guanylate cyclase domain-containing protein</fullName>
    </recommendedName>
</protein>
<feature type="non-terminal residue" evidence="1">
    <location>
        <position position="268"/>
    </location>
</feature>
<evidence type="ECO:0000313" key="1">
    <source>
        <dbReference type="EMBL" id="GAG82681.1"/>
    </source>
</evidence>
<sequence length="268" mass="30439">VSNTFIFIKRYNTNAINNKFEKIANEVIVPLVRTFLLEELIEYYPKLSDVTPSEGVRYLAEESLSGEVFMIEKNIKTVQRRKDVSASNILHYKNLASVLVYDIRGSTFMGTKLRDAKRESEIRNYFQQSMLSIVGRYGGIPIKDTGDGGVVLFAVNHYDIRNYNTIKLEPGSVLSAVRCGVEMVKGAKNFVQENINKYQDWFRETEERKISFEGVTYATLLSSYQAIFQIGVGIASGVCPKEIYLDKNAFGELDLTGMLVREANLYSR</sequence>
<evidence type="ECO:0008006" key="2">
    <source>
        <dbReference type="Google" id="ProtNLM"/>
    </source>
</evidence>